<name>A0A395HD85_9EURO</name>
<evidence type="ECO:0000256" key="1">
    <source>
        <dbReference type="SAM" id="Phobius"/>
    </source>
</evidence>
<proteinExistence type="predicted"/>
<reference evidence="2 3" key="1">
    <citation type="submission" date="2018-02" db="EMBL/GenBank/DDBJ databases">
        <title>The genomes of Aspergillus section Nigri reveals drivers in fungal speciation.</title>
        <authorList>
            <consortium name="DOE Joint Genome Institute"/>
            <person name="Vesth T.C."/>
            <person name="Nybo J."/>
            <person name="Theobald S."/>
            <person name="Brandl J."/>
            <person name="Frisvad J.C."/>
            <person name="Nielsen K.F."/>
            <person name="Lyhne E.K."/>
            <person name="Kogle M.E."/>
            <person name="Kuo A."/>
            <person name="Riley R."/>
            <person name="Clum A."/>
            <person name="Nolan M."/>
            <person name="Lipzen A."/>
            <person name="Salamov A."/>
            <person name="Henrissat B."/>
            <person name="Wiebenga A."/>
            <person name="De vries R.P."/>
            <person name="Grigoriev I.V."/>
            <person name="Mortensen U.H."/>
            <person name="Andersen M.R."/>
            <person name="Baker S.E."/>
        </authorList>
    </citation>
    <scope>NUCLEOTIDE SEQUENCE [LARGE SCALE GENOMIC DNA]</scope>
    <source>
        <strain evidence="2 3">CBS 121593</strain>
    </source>
</reference>
<dbReference type="GeneID" id="37223716"/>
<accession>A0A395HD85</accession>
<dbReference type="RefSeq" id="XP_025578521.1">
    <property type="nucleotide sequence ID" value="XM_025718851.1"/>
</dbReference>
<organism evidence="2 3">
    <name type="scientific">Aspergillus ibericus CBS 121593</name>
    <dbReference type="NCBI Taxonomy" id="1448316"/>
    <lineage>
        <taxon>Eukaryota</taxon>
        <taxon>Fungi</taxon>
        <taxon>Dikarya</taxon>
        <taxon>Ascomycota</taxon>
        <taxon>Pezizomycotina</taxon>
        <taxon>Eurotiomycetes</taxon>
        <taxon>Eurotiomycetidae</taxon>
        <taxon>Eurotiales</taxon>
        <taxon>Aspergillaceae</taxon>
        <taxon>Aspergillus</taxon>
        <taxon>Aspergillus subgen. Circumdati</taxon>
    </lineage>
</organism>
<evidence type="ECO:0000313" key="3">
    <source>
        <dbReference type="Proteomes" id="UP000249402"/>
    </source>
</evidence>
<gene>
    <name evidence="2" type="ORF">BO80DRAFT_422555</name>
</gene>
<keyword evidence="1" id="KW-0472">Membrane</keyword>
<dbReference type="AlphaFoldDB" id="A0A395HD85"/>
<protein>
    <submittedName>
        <fullName evidence="2">Uncharacterized protein</fullName>
    </submittedName>
</protein>
<keyword evidence="1" id="KW-0812">Transmembrane</keyword>
<keyword evidence="3" id="KW-1185">Reference proteome</keyword>
<dbReference type="Proteomes" id="UP000249402">
    <property type="component" value="Unassembled WGS sequence"/>
</dbReference>
<feature type="transmembrane region" description="Helical" evidence="1">
    <location>
        <begin position="64"/>
        <end position="90"/>
    </location>
</feature>
<dbReference type="VEuPathDB" id="FungiDB:BO80DRAFT_422555"/>
<dbReference type="EMBL" id="KZ824425">
    <property type="protein sequence ID" value="RAL04194.1"/>
    <property type="molecule type" value="Genomic_DNA"/>
</dbReference>
<sequence>MAIRIHSFTHPPIHPFSPRMSRDSNWTWILVLLFSHYFLPSFLLFPLSALSIHLMVGVKSVQSAFIVVSVEEIITTCLSVCLSTCLPTIYPYTNSLKSYLPICEPMFH</sequence>
<keyword evidence="1" id="KW-1133">Transmembrane helix</keyword>
<feature type="transmembrane region" description="Helical" evidence="1">
    <location>
        <begin position="26"/>
        <end position="52"/>
    </location>
</feature>
<evidence type="ECO:0000313" key="2">
    <source>
        <dbReference type="EMBL" id="RAL04194.1"/>
    </source>
</evidence>